<dbReference type="InterPro" id="IPR045935">
    <property type="entry name" value="DUF6355"/>
</dbReference>
<organism evidence="2 3">
    <name type="scientific">Amycolatopsis mongoliensis</name>
    <dbReference type="NCBI Taxonomy" id="715475"/>
    <lineage>
        <taxon>Bacteria</taxon>
        <taxon>Bacillati</taxon>
        <taxon>Actinomycetota</taxon>
        <taxon>Actinomycetes</taxon>
        <taxon>Pseudonocardiales</taxon>
        <taxon>Pseudonocardiaceae</taxon>
        <taxon>Amycolatopsis</taxon>
    </lineage>
</organism>
<protein>
    <submittedName>
        <fullName evidence="2">DUF6355 family natural product biosynthesis protein</fullName>
    </submittedName>
</protein>
<sequence length="115" mass="12516">MSTNLRRAVLGVAVTLGVALAAPATVSAAPVDFPCGYSSQGMDAHYRHCANTFALIHVDWDNGSHYTDCYGPWDEQTLWHDGPHRQVNAYFVNTPPRLLKNASGNWICSASQPDA</sequence>
<dbReference type="EMBL" id="CP127295">
    <property type="protein sequence ID" value="WIY03742.1"/>
    <property type="molecule type" value="Genomic_DNA"/>
</dbReference>
<dbReference type="KEGG" id="amog:QRX60_07770"/>
<dbReference type="RefSeq" id="WP_286000119.1">
    <property type="nucleotide sequence ID" value="NZ_CP127295.1"/>
</dbReference>
<gene>
    <name evidence="2" type="ORF">QRX60_07770</name>
</gene>
<evidence type="ECO:0000313" key="3">
    <source>
        <dbReference type="Proteomes" id="UP001239397"/>
    </source>
</evidence>
<dbReference type="Proteomes" id="UP001239397">
    <property type="component" value="Chromosome"/>
</dbReference>
<feature type="signal peptide" evidence="1">
    <location>
        <begin position="1"/>
        <end position="28"/>
    </location>
</feature>
<feature type="chain" id="PRO_5040820803" evidence="1">
    <location>
        <begin position="29"/>
        <end position="115"/>
    </location>
</feature>
<name>A0A9Y2JUI2_9PSEU</name>
<accession>A0A9Y2JUI2</accession>
<reference evidence="2 3" key="1">
    <citation type="submission" date="2023-06" db="EMBL/GenBank/DDBJ databases">
        <authorList>
            <person name="Oyuntsetseg B."/>
            <person name="Kim S.B."/>
        </authorList>
    </citation>
    <scope>NUCLEOTIDE SEQUENCE [LARGE SCALE GENOMIC DNA]</scope>
    <source>
        <strain evidence="2 3">4-36</strain>
    </source>
</reference>
<evidence type="ECO:0000256" key="1">
    <source>
        <dbReference type="SAM" id="SignalP"/>
    </source>
</evidence>
<dbReference type="Pfam" id="PF19882">
    <property type="entry name" value="DUF6355"/>
    <property type="match status" value="1"/>
</dbReference>
<proteinExistence type="predicted"/>
<keyword evidence="1" id="KW-0732">Signal</keyword>
<keyword evidence="3" id="KW-1185">Reference proteome</keyword>
<dbReference type="AlphaFoldDB" id="A0A9Y2JUI2"/>
<evidence type="ECO:0000313" key="2">
    <source>
        <dbReference type="EMBL" id="WIY03742.1"/>
    </source>
</evidence>